<feature type="domain" description="tRNAHis guanylyltransferase catalytic" evidence="11">
    <location>
        <begin position="251"/>
        <end position="330"/>
    </location>
</feature>
<dbReference type="InterPro" id="IPR007537">
    <property type="entry name" value="tRNAHis_GuaTrfase_Thg1"/>
</dbReference>
<keyword evidence="6 13" id="KW-0548">Nucleotidyltransferase</keyword>
<feature type="domain" description="tRNAHis guanylyltransferase catalytic" evidence="11">
    <location>
        <begin position="8"/>
        <end position="95"/>
    </location>
</feature>
<evidence type="ECO:0000256" key="5">
    <source>
        <dbReference type="ARBA" id="ARBA00022694"/>
    </source>
</evidence>
<sequence>MALNNKFAHVKKKEIQDELKYGCFIVVQIRFSNYARFCQLNGFEKPSDIKAQNLMNVCAVEVCKECPDIILAYGFGHEYSFIFKKDFDYYSRRARMKWTEFFPHNDMRSSALFEGEVLCLKESKDIQAYLAYKQEECETHTCFWKLVESGKSEQEAHEILEESKKGKGKQAKTEILFQQFGINYKILPDIFRQGSCILRTEIEDKRKVITVQAKNIASKHFLNGYSYLSEELNGLKQNASSIGIKDLNKWRDEHKIKQNRWIVIRVDGCSFSRFTEVHEFEKPTDEQALTLMNSCAMAVFKEFKGIVYGYGASDEYSFVLEKNTELYQREGRFCQLNGFEKPSDIKAQNLMNACAVEVCKECPDIILAYGFGHEYSFIFKKDFDYYSRRARMKWTEFFPHNDMRSSALFEGEVLCLKESKDIQAYLAYKQEECETHTCFWKLVESGKSEQEAHEILEESKKGKGKQAKTEILFQQFGINYKILPDIFRQGSCILRTEIEDKRKVITVQAKNIASKHFLNGYSYLSEELNGLKQNASSIGIKDLNKWRDEHKIKQNRWIVIRVDGCSFSRFTEVHEFEKPTDEQALTLMNSCAMAVFKEFKGIVYGYGASDEYSFVLEKNTELYQREGRLNKTLKELPFDSCSKLASAICSSFTDAYVSKWKEFFPKKELQYPPRFDGRAVGYKSYKLIRDYLSWRQVDCKLCVSRAVKNIIFTRRLNKTLKELPFDSCSKLASAICSSFTDAYVSKWKEFFPIKELQYAPRFDGRAVGYKSYKLIRDYLSWRQVDCHVNNRHNTCFWALVKSGKSRREAQTRLQVNYVSVGQSRISFSLGTSTKEKYQMLSQEFGIDYNQLPLKFLNGSSVFWDDKEVNGEKKLVVEYPNIIKDDFWHEHPLIIKNTDSKYTTFEYCSMFVSPLFFSLVARLFW</sequence>
<evidence type="ECO:0000259" key="12">
    <source>
        <dbReference type="Pfam" id="PF14413"/>
    </source>
</evidence>
<evidence type="ECO:0000256" key="7">
    <source>
        <dbReference type="ARBA" id="ARBA00022723"/>
    </source>
</evidence>
<evidence type="ECO:0000256" key="4">
    <source>
        <dbReference type="ARBA" id="ARBA00022679"/>
    </source>
</evidence>
<keyword evidence="8" id="KW-0547">Nucleotide-binding</keyword>
<evidence type="ECO:0000256" key="2">
    <source>
        <dbReference type="ARBA" id="ARBA00010113"/>
    </source>
</evidence>
<reference evidence="13 14" key="1">
    <citation type="journal article" date="2018" name="Mol. Plant">
        <title>The genome of Artemisia annua provides insight into the evolution of Asteraceae family and artemisinin biosynthesis.</title>
        <authorList>
            <person name="Shen Q."/>
            <person name="Zhang L."/>
            <person name="Liao Z."/>
            <person name="Wang S."/>
            <person name="Yan T."/>
            <person name="Shi P."/>
            <person name="Liu M."/>
            <person name="Fu X."/>
            <person name="Pan Q."/>
            <person name="Wang Y."/>
            <person name="Lv Z."/>
            <person name="Lu X."/>
            <person name="Zhang F."/>
            <person name="Jiang W."/>
            <person name="Ma Y."/>
            <person name="Chen M."/>
            <person name="Hao X."/>
            <person name="Li L."/>
            <person name="Tang Y."/>
            <person name="Lv G."/>
            <person name="Zhou Y."/>
            <person name="Sun X."/>
            <person name="Brodelius P.E."/>
            <person name="Rose J.K.C."/>
            <person name="Tang K."/>
        </authorList>
    </citation>
    <scope>NUCLEOTIDE SEQUENCE [LARGE SCALE GENOMIC DNA]</scope>
    <source>
        <strain evidence="14">cv. Huhao1</strain>
        <tissue evidence="13">Leaf</tissue>
    </source>
</reference>
<dbReference type="Gene3D" id="3.30.70.3000">
    <property type="match status" value="4"/>
</dbReference>
<dbReference type="InterPro" id="IPR024956">
    <property type="entry name" value="tRNAHis_GuaTrfase_cat"/>
</dbReference>
<dbReference type="AlphaFoldDB" id="A0A2U1Q8Z7"/>
<keyword evidence="5" id="KW-0819">tRNA processing</keyword>
<gene>
    <name evidence="13" type="ORF">CTI12_AA060190</name>
</gene>
<accession>A0A2U1Q8Z7</accession>
<keyword evidence="9" id="KW-0460">Magnesium</keyword>
<dbReference type="EC" id="2.7.7.79" evidence="3"/>
<dbReference type="GO" id="GO:0000287">
    <property type="term" value="F:magnesium ion binding"/>
    <property type="evidence" value="ECO:0007669"/>
    <property type="project" value="InterPro"/>
</dbReference>
<dbReference type="PANTHER" id="PTHR12729">
    <property type="entry name" value="TRNA(HIS) GUANYLYLTRANSFERASE-RELATED"/>
    <property type="match status" value="1"/>
</dbReference>
<evidence type="ECO:0000313" key="14">
    <source>
        <dbReference type="Proteomes" id="UP000245207"/>
    </source>
</evidence>
<evidence type="ECO:0000256" key="8">
    <source>
        <dbReference type="ARBA" id="ARBA00022741"/>
    </source>
</evidence>
<evidence type="ECO:0000256" key="3">
    <source>
        <dbReference type="ARBA" id="ARBA00012511"/>
    </source>
</evidence>
<dbReference type="Pfam" id="PF14413">
    <property type="entry name" value="Thg1C"/>
    <property type="match status" value="3"/>
</dbReference>
<dbReference type="OrthoDB" id="62560at2759"/>
<dbReference type="InterPro" id="IPR025845">
    <property type="entry name" value="Thg1_C_dom"/>
</dbReference>
<evidence type="ECO:0000256" key="10">
    <source>
        <dbReference type="ARBA" id="ARBA00023134"/>
    </source>
</evidence>
<evidence type="ECO:0000256" key="1">
    <source>
        <dbReference type="ARBA" id="ARBA00001946"/>
    </source>
</evidence>
<dbReference type="InterPro" id="IPR038469">
    <property type="entry name" value="tRNAHis_GuaTrfase_Thg1_sf"/>
</dbReference>
<comment type="cofactor">
    <cofactor evidence="1">
        <name>Mg(2+)</name>
        <dbReference type="ChEBI" id="CHEBI:18420"/>
    </cofactor>
</comment>
<feature type="domain" description="Thg1 C-terminal" evidence="12">
    <location>
        <begin position="774"/>
        <end position="870"/>
    </location>
</feature>
<dbReference type="STRING" id="35608.A0A2U1Q8Z7"/>
<keyword evidence="10" id="KW-0342">GTP-binding</keyword>
<dbReference type="PANTHER" id="PTHR12729:SF6">
    <property type="entry name" value="TRNA(HIS) GUANYLYLTRANSFERASE-RELATED"/>
    <property type="match status" value="1"/>
</dbReference>
<feature type="domain" description="Thg1 C-terminal" evidence="12">
    <location>
        <begin position="125"/>
        <end position="212"/>
    </location>
</feature>
<feature type="domain" description="tRNAHis guanylyltransferase catalytic" evidence="11">
    <location>
        <begin position="728"/>
        <end position="769"/>
    </location>
</feature>
<feature type="domain" description="tRNAHis guanylyltransferase catalytic" evidence="11">
    <location>
        <begin position="332"/>
        <end position="391"/>
    </location>
</feature>
<feature type="domain" description="Thg1 C-terminal" evidence="12">
    <location>
        <begin position="421"/>
        <end position="508"/>
    </location>
</feature>
<dbReference type="GO" id="GO:0008193">
    <property type="term" value="F:tRNA guanylyltransferase activity"/>
    <property type="evidence" value="ECO:0007669"/>
    <property type="project" value="UniProtKB-EC"/>
</dbReference>
<protein>
    <recommendedName>
        <fullName evidence="3">tRNA(His) guanylyltransferase</fullName>
        <ecNumber evidence="3">2.7.7.79</ecNumber>
    </recommendedName>
</protein>
<evidence type="ECO:0000259" key="11">
    <source>
        <dbReference type="Pfam" id="PF04446"/>
    </source>
</evidence>
<dbReference type="Proteomes" id="UP000245207">
    <property type="component" value="Unassembled WGS sequence"/>
</dbReference>
<keyword evidence="7" id="KW-0479">Metal-binding</keyword>
<dbReference type="GO" id="GO:0006400">
    <property type="term" value="P:tRNA modification"/>
    <property type="evidence" value="ECO:0007669"/>
    <property type="project" value="InterPro"/>
</dbReference>
<dbReference type="Pfam" id="PF04446">
    <property type="entry name" value="Thg1"/>
    <property type="match status" value="5"/>
</dbReference>
<name>A0A2U1Q8Z7_ARTAN</name>
<keyword evidence="4 13" id="KW-0808">Transferase</keyword>
<feature type="domain" description="tRNAHis guanylyltransferase catalytic" evidence="11">
    <location>
        <begin position="547"/>
        <end position="682"/>
    </location>
</feature>
<organism evidence="13 14">
    <name type="scientific">Artemisia annua</name>
    <name type="common">Sweet wormwood</name>
    <dbReference type="NCBI Taxonomy" id="35608"/>
    <lineage>
        <taxon>Eukaryota</taxon>
        <taxon>Viridiplantae</taxon>
        <taxon>Streptophyta</taxon>
        <taxon>Embryophyta</taxon>
        <taxon>Tracheophyta</taxon>
        <taxon>Spermatophyta</taxon>
        <taxon>Magnoliopsida</taxon>
        <taxon>eudicotyledons</taxon>
        <taxon>Gunneridae</taxon>
        <taxon>Pentapetalae</taxon>
        <taxon>asterids</taxon>
        <taxon>campanulids</taxon>
        <taxon>Asterales</taxon>
        <taxon>Asteraceae</taxon>
        <taxon>Asteroideae</taxon>
        <taxon>Anthemideae</taxon>
        <taxon>Artemisiinae</taxon>
        <taxon>Artemisia</taxon>
    </lineage>
</organism>
<evidence type="ECO:0000256" key="6">
    <source>
        <dbReference type="ARBA" id="ARBA00022695"/>
    </source>
</evidence>
<keyword evidence="14" id="KW-1185">Reference proteome</keyword>
<dbReference type="EMBL" id="PKPP01000312">
    <property type="protein sequence ID" value="PWA94480.1"/>
    <property type="molecule type" value="Genomic_DNA"/>
</dbReference>
<comment type="similarity">
    <text evidence="2">Belongs to the tRNA(His) guanylyltransferase family.</text>
</comment>
<proteinExistence type="inferred from homology"/>
<evidence type="ECO:0000313" key="13">
    <source>
        <dbReference type="EMBL" id="PWA94480.1"/>
    </source>
</evidence>
<evidence type="ECO:0000256" key="9">
    <source>
        <dbReference type="ARBA" id="ARBA00022842"/>
    </source>
</evidence>
<comment type="caution">
    <text evidence="13">The sequence shown here is derived from an EMBL/GenBank/DDBJ whole genome shotgun (WGS) entry which is preliminary data.</text>
</comment>
<dbReference type="GO" id="GO:0005525">
    <property type="term" value="F:GTP binding"/>
    <property type="evidence" value="ECO:0007669"/>
    <property type="project" value="UniProtKB-KW"/>
</dbReference>